<dbReference type="PRINTS" id="PR00463">
    <property type="entry name" value="EP450I"/>
</dbReference>
<dbReference type="GO" id="GO:0020037">
    <property type="term" value="F:heme binding"/>
    <property type="evidence" value="ECO:0007669"/>
    <property type="project" value="InterPro"/>
</dbReference>
<feature type="compositionally biased region" description="Low complexity" evidence="4">
    <location>
        <begin position="190"/>
        <end position="208"/>
    </location>
</feature>
<accession>A0A9D4TQ20</accession>
<evidence type="ECO:0000256" key="2">
    <source>
        <dbReference type="PIRSR" id="PIRSR602401-1"/>
    </source>
</evidence>
<feature type="binding site" evidence="3">
    <location>
        <begin position="328"/>
        <end position="335"/>
    </location>
    <ligand>
        <name>substrate</name>
    </ligand>
</feature>
<dbReference type="InterPro" id="IPR017972">
    <property type="entry name" value="Cyt_P450_CS"/>
</dbReference>
<proteinExistence type="inferred from homology"/>
<organism evidence="5 6">
    <name type="scientific">Chlorella vulgaris</name>
    <name type="common">Green alga</name>
    <dbReference type="NCBI Taxonomy" id="3077"/>
    <lineage>
        <taxon>Eukaryota</taxon>
        <taxon>Viridiplantae</taxon>
        <taxon>Chlorophyta</taxon>
        <taxon>core chlorophytes</taxon>
        <taxon>Trebouxiophyceae</taxon>
        <taxon>Chlorellales</taxon>
        <taxon>Chlorellaceae</taxon>
        <taxon>Chlorella clade</taxon>
        <taxon>Chlorella</taxon>
    </lineage>
</organism>
<dbReference type="Pfam" id="PF00067">
    <property type="entry name" value="p450"/>
    <property type="match status" value="1"/>
</dbReference>
<keyword evidence="2" id="KW-0479">Metal-binding</keyword>
<feature type="binding site" description="axial binding residue" evidence="2">
    <location>
        <position position="1052"/>
    </location>
    <ligand>
        <name>heme</name>
        <dbReference type="ChEBI" id="CHEBI:30413"/>
    </ligand>
    <ligandPart>
        <name>Fe</name>
        <dbReference type="ChEBI" id="CHEBI:18248"/>
    </ligandPart>
</feature>
<feature type="compositionally biased region" description="Acidic residues" evidence="4">
    <location>
        <begin position="248"/>
        <end position="258"/>
    </location>
</feature>
<evidence type="ECO:0008006" key="7">
    <source>
        <dbReference type="Google" id="ProtNLM"/>
    </source>
</evidence>
<dbReference type="PROSITE" id="PS00086">
    <property type="entry name" value="CYTOCHROME_P450"/>
    <property type="match status" value="1"/>
</dbReference>
<comment type="caution">
    <text evidence="5">The sequence shown here is derived from an EMBL/GenBank/DDBJ whole genome shotgun (WGS) entry which is preliminary data.</text>
</comment>
<dbReference type="Gene3D" id="1.10.630.10">
    <property type="entry name" value="Cytochrome P450"/>
    <property type="match status" value="1"/>
</dbReference>
<feature type="region of interest" description="Disordered" evidence="4">
    <location>
        <begin position="413"/>
        <end position="441"/>
    </location>
</feature>
<dbReference type="GO" id="GO:0005506">
    <property type="term" value="F:iron ion binding"/>
    <property type="evidence" value="ECO:0007669"/>
    <property type="project" value="InterPro"/>
</dbReference>
<sequence length="1121" mass="121661">MAGKSSGKKSRLSGSRGAADDRNAKRHKSLSIKQFLQPAPRPPPERVADQRDSSEEPDDHLPSQTPAGGLLQATAAVAAGPQYTMPTATGAKLQTSLLRSLQHRFATQQALETPAGLAAAAAGSQQQQQPPHPAGFATQQQQQQQQQRDEGLAEVEEEEEEEDDFQIFSQLAYEPGFLSQRPPDVGSDAAGGLAAAATDTSQQASQTQLPPHCSQLGVVPSVAKAGACVATDAAAAAATMADVAAGEEAAEGAEDEQDWVGSQLLSQQQQQGEALRRASGVSAAGHKTTPALHSQERRQSDDGAGLSGQRMFPMFRRRDNLKKLYIVRHGESTYNAAMHARGSSWADPQIYDAQLTEKGRQQARALREQLTALNLPPDTLWLTSPLARAMQTFLLACPHAHLLSKGSACDNASGSGSAGSFENSSSAPNGGGSSGGQRPPDVLVLHTITEKVLTCGDIGHPASELRRQFPQLDQPLAALPELWWHSRPAKPNCALQQCFGSIETKDQVLSRIGAFRRWLQERPESVIVAVGHSSYWRSFEEQQQPQQLARQQRAVATQAFLSAETLVGLAIFFSPSVAALIYAYVKGKGNIGDGLSRLLTDVSQGYFQPDVGGKNIPVAQGELSDLAGDEPLFKALYKWFIESGGVFKLEFGPKAFIVISDPLVVRHLLKENHLNYDKGVLAEILEPIMGKGLIPADLETWKVRRRAIVPGFHKAYLDACVAMFGRVTLHTASKLEAATAAGPAELDMETEFLNLGLDIIGLGVFNYDFGSITTESPVIKAVYGVLKEAEHRSTFYIPYWNLPLTKFLVPRQRQFNADLAVINQCLNELIEQAKNTRQVDDIEALQARDYSKVKDASLLRFLVDMRDADLEAKQMRDDLMTMLIAGHETTAAVCTWTLFCLMQDERVEAKVLAEVDAVIGDRVPVWEDFAALPYTRMVVAEAMRLYPQPPILIRRAIGDDVLPPGLNGDPNGYPIGKGADLFISLWNLHRSPHLWKDPDTFRPERFTERFENAGFGGRWAGYNPASQGSSLYPNEVSSDFAFLPFGGGARKCIGDQFAITEACVALVMLLRRFRFTLKDPKAVGMATGATIHTANGLKVTVERRVPADAAAAAPAEAALAS</sequence>
<dbReference type="InterPro" id="IPR001345">
    <property type="entry name" value="PG/BPGM_mutase_AS"/>
</dbReference>
<dbReference type="Pfam" id="PF00300">
    <property type="entry name" value="His_Phos_1"/>
    <property type="match status" value="1"/>
</dbReference>
<dbReference type="PANTHER" id="PTHR24291:SF183">
    <property type="entry name" value="CYTOCHROME P450 97B3, CHLOROPLASTIC"/>
    <property type="match status" value="1"/>
</dbReference>
<comment type="similarity">
    <text evidence="1">Belongs to the cytochrome P450 family.</text>
</comment>
<reference evidence="5" key="2">
    <citation type="submission" date="2020-11" db="EMBL/GenBank/DDBJ databases">
        <authorList>
            <person name="Cecchin M."/>
            <person name="Marcolungo L."/>
            <person name="Rossato M."/>
            <person name="Girolomoni L."/>
            <person name="Cosentino E."/>
            <person name="Cuine S."/>
            <person name="Li-Beisson Y."/>
            <person name="Delledonne M."/>
            <person name="Ballottari M."/>
        </authorList>
    </citation>
    <scope>NUCLEOTIDE SEQUENCE</scope>
    <source>
        <strain evidence="5">211/11P</strain>
        <tissue evidence="5">Whole cell</tissue>
    </source>
</reference>
<feature type="compositionally biased region" description="Low complexity" evidence="4">
    <location>
        <begin position="261"/>
        <end position="272"/>
    </location>
</feature>
<gene>
    <name evidence="5" type="ORF">D9Q98_004628</name>
</gene>
<feature type="region of interest" description="Disordered" evidence="4">
    <location>
        <begin position="247"/>
        <end position="309"/>
    </location>
</feature>
<feature type="compositionally biased region" description="Low complexity" evidence="4">
    <location>
        <begin position="413"/>
        <end position="428"/>
    </location>
</feature>
<feature type="region of interest" description="Disordered" evidence="4">
    <location>
        <begin position="1"/>
        <end position="74"/>
    </location>
</feature>
<keyword evidence="2" id="KW-0349">Heme</keyword>
<reference evidence="5" key="1">
    <citation type="journal article" date="2019" name="Plant J.">
        <title>Chlorella vulgaris genome assembly and annotation reveals the molecular basis for metabolic acclimation to high light conditions.</title>
        <authorList>
            <person name="Cecchin M."/>
            <person name="Marcolungo L."/>
            <person name="Rossato M."/>
            <person name="Girolomoni L."/>
            <person name="Cosentino E."/>
            <person name="Cuine S."/>
            <person name="Li-Beisson Y."/>
            <person name="Delledonne M."/>
            <person name="Ballottari M."/>
        </authorList>
    </citation>
    <scope>NUCLEOTIDE SEQUENCE</scope>
    <source>
        <strain evidence="5">211/11P</strain>
    </source>
</reference>
<feature type="region of interest" description="Disordered" evidence="4">
    <location>
        <begin position="112"/>
        <end position="208"/>
    </location>
</feature>
<dbReference type="Proteomes" id="UP001055712">
    <property type="component" value="Unassembled WGS sequence"/>
</dbReference>
<feature type="compositionally biased region" description="Acidic residues" evidence="4">
    <location>
        <begin position="152"/>
        <end position="165"/>
    </location>
</feature>
<dbReference type="CDD" id="cd07067">
    <property type="entry name" value="HP_PGM_like"/>
    <property type="match status" value="1"/>
</dbReference>
<evidence type="ECO:0000256" key="3">
    <source>
        <dbReference type="PIRSR" id="PIRSR613078-2"/>
    </source>
</evidence>
<comment type="cofactor">
    <cofactor evidence="2">
        <name>heme</name>
        <dbReference type="ChEBI" id="CHEBI:30413"/>
    </cofactor>
</comment>
<dbReference type="PANTHER" id="PTHR24291">
    <property type="entry name" value="CYTOCHROME P450 FAMILY 4"/>
    <property type="match status" value="1"/>
</dbReference>
<dbReference type="InterPro" id="IPR002401">
    <property type="entry name" value="Cyt_P450_E_grp-I"/>
</dbReference>
<evidence type="ECO:0000256" key="4">
    <source>
        <dbReference type="SAM" id="MobiDB-lite"/>
    </source>
</evidence>
<feature type="compositionally biased region" description="Basic residues" evidence="4">
    <location>
        <begin position="1"/>
        <end position="11"/>
    </location>
</feature>
<dbReference type="InterPro" id="IPR001128">
    <property type="entry name" value="Cyt_P450"/>
</dbReference>
<dbReference type="GO" id="GO:0004497">
    <property type="term" value="F:monooxygenase activity"/>
    <property type="evidence" value="ECO:0007669"/>
    <property type="project" value="InterPro"/>
</dbReference>
<dbReference type="InterPro" id="IPR013078">
    <property type="entry name" value="His_Pase_superF_clade-1"/>
</dbReference>
<dbReference type="InterPro" id="IPR050196">
    <property type="entry name" value="Cytochrome_P450_Monoox"/>
</dbReference>
<dbReference type="CDD" id="cd11046">
    <property type="entry name" value="CYP97"/>
    <property type="match status" value="1"/>
</dbReference>
<evidence type="ECO:0000313" key="6">
    <source>
        <dbReference type="Proteomes" id="UP001055712"/>
    </source>
</evidence>
<dbReference type="SUPFAM" id="SSF48264">
    <property type="entry name" value="Cytochrome P450"/>
    <property type="match status" value="1"/>
</dbReference>
<keyword evidence="6" id="KW-1185">Reference proteome</keyword>
<dbReference type="OrthoDB" id="1470350at2759"/>
<dbReference type="EMBL" id="SIDB01000006">
    <property type="protein sequence ID" value="KAI3431578.1"/>
    <property type="molecule type" value="Genomic_DNA"/>
</dbReference>
<dbReference type="InterPro" id="IPR029033">
    <property type="entry name" value="His_PPase_superfam"/>
</dbReference>
<evidence type="ECO:0000256" key="1">
    <source>
        <dbReference type="ARBA" id="ARBA00010617"/>
    </source>
</evidence>
<dbReference type="InterPro" id="IPR036396">
    <property type="entry name" value="Cyt_P450_sf"/>
</dbReference>
<dbReference type="PRINTS" id="PR00385">
    <property type="entry name" value="P450"/>
</dbReference>
<feature type="binding site" evidence="3">
    <location>
        <position position="388"/>
    </location>
    <ligand>
        <name>substrate</name>
    </ligand>
</feature>
<dbReference type="SMART" id="SM00855">
    <property type="entry name" value="PGAM"/>
    <property type="match status" value="1"/>
</dbReference>
<evidence type="ECO:0000313" key="5">
    <source>
        <dbReference type="EMBL" id="KAI3431578.1"/>
    </source>
</evidence>
<dbReference type="PROSITE" id="PS00175">
    <property type="entry name" value="PG_MUTASE"/>
    <property type="match status" value="1"/>
</dbReference>
<keyword evidence="2" id="KW-0408">Iron</keyword>
<protein>
    <recommendedName>
        <fullName evidence="7">Cytochrome P450</fullName>
    </recommendedName>
</protein>
<name>A0A9D4TQ20_CHLVU</name>
<feature type="compositionally biased region" description="Basic and acidic residues" evidence="4">
    <location>
        <begin position="43"/>
        <end position="54"/>
    </location>
</feature>
<dbReference type="GO" id="GO:0016705">
    <property type="term" value="F:oxidoreductase activity, acting on paired donors, with incorporation or reduction of molecular oxygen"/>
    <property type="evidence" value="ECO:0007669"/>
    <property type="project" value="InterPro"/>
</dbReference>
<dbReference type="Gene3D" id="3.40.50.1240">
    <property type="entry name" value="Phosphoglycerate mutase-like"/>
    <property type="match status" value="1"/>
</dbReference>
<dbReference type="AlphaFoldDB" id="A0A9D4TQ20"/>
<dbReference type="SUPFAM" id="SSF53254">
    <property type="entry name" value="Phosphoglycerate mutase-like"/>
    <property type="match status" value="1"/>
</dbReference>
<feature type="compositionally biased region" description="Low complexity" evidence="4">
    <location>
        <begin position="114"/>
        <end position="146"/>
    </location>
</feature>